<keyword evidence="3 4" id="KW-0175">Coiled coil</keyword>
<evidence type="ECO:0000256" key="3">
    <source>
        <dbReference type="ARBA" id="ARBA00023054"/>
    </source>
</evidence>
<evidence type="ECO:0000256" key="1">
    <source>
        <dbReference type="ARBA" id="ARBA00004555"/>
    </source>
</evidence>
<dbReference type="Gene3D" id="1.10.287.1490">
    <property type="match status" value="1"/>
</dbReference>
<evidence type="ECO:0000259" key="5">
    <source>
        <dbReference type="PROSITE" id="PS50913"/>
    </source>
</evidence>
<gene>
    <name evidence="6" type="ORF">NQ315_006547</name>
</gene>
<keyword evidence="2" id="KW-0333">Golgi apparatus</keyword>
<feature type="coiled-coil region" evidence="4">
    <location>
        <begin position="31"/>
        <end position="65"/>
    </location>
</feature>
<feature type="coiled-coil region" evidence="4">
    <location>
        <begin position="793"/>
        <end position="904"/>
    </location>
</feature>
<evidence type="ECO:0000256" key="2">
    <source>
        <dbReference type="ARBA" id="ARBA00023034"/>
    </source>
</evidence>
<sequence>MSWLNFNDSLNNLKGQITNFASNVLADDEGAEEISADYEELRKRCVQQEAQIAELKRTLENAEHIRKNGKEGNNHSEETWNWNVSHQQDNTEIVSKLQKQVTDLQKEKCDLIGQLEQLDSENQQNLSKVIGMKDKLQDENNDLQDEVDKLKNELVEVKKSDHYREKYEMLLQSNRKLKSEHEESLKELSVLKSSNETFRKVLDSTKTDEDNNKSVYAELEKAKEDVKRYKKKSSEDTETCQRLASVLETYEKQVTKLEQELSSLRTEVELLKSSNEDLRRNNSELESGKNQESVLLELHNKYINIITENIKKFQDCDKPSDFQHCSYEDSPHIAEFSKQVENILRILLDFKCKCEVLEQQMYELSEEKTKIVTEKNHEIEKLIQNSEILSQEVITKSQTLKEYENECNELAKNNEILINELESYKNQSGLQTISESNEDNIILLESQLENANKRIEDLEKVIDDLEHQHKSENLDDALQQLTIQESDEIASKQNDYQELLNSFDQLQIEYEALKSDLASTKEDFKSATEENDTLKTNIEKLKAEYENTEYQLSEVNVNVDSLHEELDACKTKLEVLLGENTKLRMINEESSKAYEDIKSELNTLKDKYIEAENSRKQFEVQVRALTEKLQNAKMSETSLKLQYDTVNKEVMALSEVKHNLETSLQATTTELKRFETSYIELQTANSKLVQDYEELKEIHAKKEEQIRNFETLVSDLQTKLQKFEQLAVDENEDLLKKLTLDDDAKVIDDLKTRLAKYESLAMEESQQLFKNLSVTDTVTNKMEVDVLQSTSQLEALRQQYDALLCDRDNLQTELNQLKEVVEQHQRQLQEVTNSRNELIALVTTKHQENVAYHNEIQRLSQILNAEAQKCQSLEAELKKPDGEKEKLLDQNNFLKEKCEVMAKNLLEEQSKVQQLLQPSEKELTLQKKVDRLQAHLIELEEHYTQELLQAEQKNAELQGRVSELEEREKSSSTMYTSVSIRANQQVEALQNQLQAVVNERDSLRGRISDAEDLNSKQAAALTNLQFVLEQFQKDKERDVAKETERIKRQIKVEKQVQEDLKREIAGLKSQLEESKQGLQAASRLSDQLEHSKKAVGALKEEVSQLQDKLAKSEENLKKATSQTDGKVDKSLIKNLIIGFVCSNNINLNKDQRQILKIIATVLDFNQQDHDKVKLNAPQQGSWLGSFLFPQPSNQSMTQESLSQAFIKFLENESKPRVVPSLLSAATTEAKSETESKSTTPRQTPIILNEIVLPTFTDFPQSRNSSSILKDVLKNNNT</sequence>
<reference evidence="6 7" key="1">
    <citation type="journal article" date="2023" name="Insect Mol. Biol.">
        <title>Genome sequencing provides insights into the evolution of gene families encoding plant cell wall-degrading enzymes in longhorned beetles.</title>
        <authorList>
            <person name="Shin N.R."/>
            <person name="Okamura Y."/>
            <person name="Kirsch R."/>
            <person name="Pauchet Y."/>
        </authorList>
    </citation>
    <scope>NUCLEOTIDE SEQUENCE [LARGE SCALE GENOMIC DNA]</scope>
    <source>
        <strain evidence="6">EAD_L_NR</strain>
    </source>
</reference>
<protein>
    <recommendedName>
        <fullName evidence="5">GRIP domain-containing protein</fullName>
    </recommendedName>
</protein>
<evidence type="ECO:0000313" key="6">
    <source>
        <dbReference type="EMBL" id="KAJ8920016.1"/>
    </source>
</evidence>
<dbReference type="GO" id="GO:0031267">
    <property type="term" value="F:small GTPase binding"/>
    <property type="evidence" value="ECO:0007669"/>
    <property type="project" value="TreeGrafter"/>
</dbReference>
<comment type="subcellular location">
    <subcellularLocation>
        <location evidence="1">Golgi apparatus</location>
    </subcellularLocation>
</comment>
<proteinExistence type="predicted"/>
<organism evidence="6 7">
    <name type="scientific">Exocentrus adspersus</name>
    <dbReference type="NCBI Taxonomy" id="1586481"/>
    <lineage>
        <taxon>Eukaryota</taxon>
        <taxon>Metazoa</taxon>
        <taxon>Ecdysozoa</taxon>
        <taxon>Arthropoda</taxon>
        <taxon>Hexapoda</taxon>
        <taxon>Insecta</taxon>
        <taxon>Pterygota</taxon>
        <taxon>Neoptera</taxon>
        <taxon>Endopterygota</taxon>
        <taxon>Coleoptera</taxon>
        <taxon>Polyphaga</taxon>
        <taxon>Cucujiformia</taxon>
        <taxon>Chrysomeloidea</taxon>
        <taxon>Cerambycidae</taxon>
        <taxon>Lamiinae</taxon>
        <taxon>Acanthocinini</taxon>
        <taxon>Exocentrus</taxon>
    </lineage>
</organism>
<dbReference type="GO" id="GO:0006888">
    <property type="term" value="P:endoplasmic reticulum to Golgi vesicle-mediated transport"/>
    <property type="evidence" value="ECO:0007669"/>
    <property type="project" value="TreeGrafter"/>
</dbReference>
<dbReference type="PROSITE" id="PS50913">
    <property type="entry name" value="GRIP"/>
    <property type="match status" value="1"/>
</dbReference>
<feature type="coiled-coil region" evidence="4">
    <location>
        <begin position="126"/>
        <end position="187"/>
    </location>
</feature>
<feature type="coiled-coil region" evidence="4">
    <location>
        <begin position="212"/>
        <end position="288"/>
    </location>
</feature>
<dbReference type="PANTHER" id="PTHR18921">
    <property type="entry name" value="MYOSIN HEAVY CHAIN - RELATED"/>
    <property type="match status" value="1"/>
</dbReference>
<dbReference type="InterPro" id="IPR000237">
    <property type="entry name" value="GRIP_dom"/>
</dbReference>
<feature type="coiled-coil region" evidence="4">
    <location>
        <begin position="678"/>
        <end position="767"/>
    </location>
</feature>
<feature type="coiled-coil region" evidence="4">
    <location>
        <begin position="1043"/>
        <end position="1122"/>
    </location>
</feature>
<evidence type="ECO:0000313" key="7">
    <source>
        <dbReference type="Proteomes" id="UP001159042"/>
    </source>
</evidence>
<dbReference type="Proteomes" id="UP001159042">
    <property type="component" value="Unassembled WGS sequence"/>
</dbReference>
<evidence type="ECO:0000256" key="4">
    <source>
        <dbReference type="SAM" id="Coils"/>
    </source>
</evidence>
<dbReference type="EMBL" id="JANEYG010000016">
    <property type="protein sequence ID" value="KAJ8920016.1"/>
    <property type="molecule type" value="Genomic_DNA"/>
</dbReference>
<feature type="domain" description="GRIP" evidence="5">
    <location>
        <begin position="1122"/>
        <end position="1175"/>
    </location>
</feature>
<keyword evidence="7" id="KW-1185">Reference proteome</keyword>
<comment type="caution">
    <text evidence="6">The sequence shown here is derived from an EMBL/GenBank/DDBJ whole genome shotgun (WGS) entry which is preliminary data.</text>
</comment>
<feature type="coiled-coil region" evidence="4">
    <location>
        <begin position="940"/>
        <end position="1013"/>
    </location>
</feature>
<accession>A0AAV8W1R1</accession>
<dbReference type="GO" id="GO:0005794">
    <property type="term" value="C:Golgi apparatus"/>
    <property type="evidence" value="ECO:0007669"/>
    <property type="project" value="UniProtKB-SubCell"/>
</dbReference>
<dbReference type="GO" id="GO:0007030">
    <property type="term" value="P:Golgi organization"/>
    <property type="evidence" value="ECO:0007669"/>
    <property type="project" value="TreeGrafter"/>
</dbReference>
<dbReference type="PANTHER" id="PTHR18921:SF2">
    <property type="entry name" value="THYROID RECEPTOR-INTERACTING PROTEIN 11"/>
    <property type="match status" value="1"/>
</dbReference>
<name>A0AAV8W1R1_9CUCU</name>
<dbReference type="AlphaFoldDB" id="A0AAV8W1R1"/>
<feature type="coiled-coil region" evidence="4">
    <location>
        <begin position="372"/>
        <end position="635"/>
    </location>
</feature>